<dbReference type="AlphaFoldDB" id="A0A381PX59"/>
<sequence>MFCHPAARRIMIVLTALLFVVLSVVEIFAQNFDDDPLMLDGGDEFGFEQFGDDDFRGSDFGTDGLQGFGTQSGQDPQDPFDPQFDSGNNYLDEGAFSDETESTLKDDLIVRRELLSKEGKEAPSNLGYGAGAGLMMGTWFAFIRKETNTRQQFRTIGTSTVLGALIGVMLGTRSVWNPSAPRPEDISEPTGFIQTPSGWLFAQSGDELKIAYRWKF</sequence>
<keyword evidence="2" id="KW-0812">Transmembrane</keyword>
<evidence type="ECO:0000256" key="2">
    <source>
        <dbReference type="SAM" id="Phobius"/>
    </source>
</evidence>
<protein>
    <submittedName>
        <fullName evidence="3">Uncharacterized protein</fullName>
    </submittedName>
</protein>
<reference evidence="3" key="1">
    <citation type="submission" date="2018-05" db="EMBL/GenBank/DDBJ databases">
        <authorList>
            <person name="Lanie J.A."/>
            <person name="Ng W.-L."/>
            <person name="Kazmierczak K.M."/>
            <person name="Andrzejewski T.M."/>
            <person name="Davidsen T.M."/>
            <person name="Wayne K.J."/>
            <person name="Tettelin H."/>
            <person name="Glass J.I."/>
            <person name="Rusch D."/>
            <person name="Podicherti R."/>
            <person name="Tsui H.-C.T."/>
            <person name="Winkler M.E."/>
        </authorList>
    </citation>
    <scope>NUCLEOTIDE SEQUENCE</scope>
</reference>
<proteinExistence type="predicted"/>
<name>A0A381PX59_9ZZZZ</name>
<feature type="region of interest" description="Disordered" evidence="1">
    <location>
        <begin position="65"/>
        <end position="86"/>
    </location>
</feature>
<dbReference type="EMBL" id="UINC01001127">
    <property type="protein sequence ID" value="SUZ71615.1"/>
    <property type="molecule type" value="Genomic_DNA"/>
</dbReference>
<feature type="transmembrane region" description="Helical" evidence="2">
    <location>
        <begin position="155"/>
        <end position="176"/>
    </location>
</feature>
<evidence type="ECO:0000256" key="1">
    <source>
        <dbReference type="SAM" id="MobiDB-lite"/>
    </source>
</evidence>
<gene>
    <name evidence="3" type="ORF">METZ01_LOCUS24469</name>
</gene>
<keyword evidence="2" id="KW-1133">Transmembrane helix</keyword>
<feature type="transmembrane region" description="Helical" evidence="2">
    <location>
        <begin position="126"/>
        <end position="143"/>
    </location>
</feature>
<accession>A0A381PX59</accession>
<evidence type="ECO:0000313" key="3">
    <source>
        <dbReference type="EMBL" id="SUZ71615.1"/>
    </source>
</evidence>
<feature type="compositionally biased region" description="Low complexity" evidence="1">
    <location>
        <begin position="71"/>
        <end position="86"/>
    </location>
</feature>
<organism evidence="3">
    <name type="scientific">marine metagenome</name>
    <dbReference type="NCBI Taxonomy" id="408172"/>
    <lineage>
        <taxon>unclassified sequences</taxon>
        <taxon>metagenomes</taxon>
        <taxon>ecological metagenomes</taxon>
    </lineage>
</organism>
<keyword evidence="2" id="KW-0472">Membrane</keyword>